<organism evidence="7 8">
    <name type="scientific">Taenia crassiceps</name>
    <dbReference type="NCBI Taxonomy" id="6207"/>
    <lineage>
        <taxon>Eukaryota</taxon>
        <taxon>Metazoa</taxon>
        <taxon>Spiralia</taxon>
        <taxon>Lophotrochozoa</taxon>
        <taxon>Platyhelminthes</taxon>
        <taxon>Cestoda</taxon>
        <taxon>Eucestoda</taxon>
        <taxon>Cyclophyllidea</taxon>
        <taxon>Taeniidae</taxon>
        <taxon>Taenia</taxon>
    </lineage>
</organism>
<evidence type="ECO:0000256" key="2">
    <source>
        <dbReference type="ARBA" id="ARBA00004300"/>
    </source>
</evidence>
<evidence type="ECO:0000256" key="6">
    <source>
        <dbReference type="SAM" id="MobiDB-lite"/>
    </source>
</evidence>
<gene>
    <name evidence="7" type="ORF">TcWFU_004727</name>
</gene>
<feature type="region of interest" description="Disordered" evidence="6">
    <location>
        <begin position="56"/>
        <end position="86"/>
    </location>
</feature>
<proteinExistence type="inferred from homology"/>
<evidence type="ECO:0000313" key="7">
    <source>
        <dbReference type="EMBL" id="KAL5108875.1"/>
    </source>
</evidence>
<dbReference type="InterPro" id="IPR024332">
    <property type="entry name" value="MOZART2"/>
</dbReference>
<accession>A0ABR4QGX4</accession>
<keyword evidence="8" id="KW-1185">Reference proteome</keyword>
<comment type="subcellular location">
    <subcellularLocation>
        <location evidence="2">Cytoplasm</location>
        <location evidence="2">Cytoskeleton</location>
        <location evidence="2">Microtubule organizing center</location>
        <location evidence="2">Centrosome</location>
    </subcellularLocation>
    <subcellularLocation>
        <location evidence="1">Cytoplasm</location>
        <location evidence="1">Cytoskeleton</location>
        <location evidence="1">Spindle</location>
    </subcellularLocation>
</comment>
<evidence type="ECO:0000313" key="8">
    <source>
        <dbReference type="Proteomes" id="UP001651158"/>
    </source>
</evidence>
<comment type="caution">
    <text evidence="7">The sequence shown here is derived from an EMBL/GenBank/DDBJ whole genome shotgun (WGS) entry which is preliminary data.</text>
</comment>
<reference evidence="7 8" key="1">
    <citation type="journal article" date="2022" name="Front. Cell. Infect. Microbiol.">
        <title>The Genomes of Two Strains of Taenia crassiceps the Animal Model for the Study of Human Cysticercosis.</title>
        <authorList>
            <person name="Bobes R.J."/>
            <person name="Estrada K."/>
            <person name="Rios-Valencia D.G."/>
            <person name="Calderon-Gallegos A."/>
            <person name="de la Torre P."/>
            <person name="Carrero J.C."/>
            <person name="Sanchez-Flores A."/>
            <person name="Laclette J.P."/>
        </authorList>
    </citation>
    <scope>NUCLEOTIDE SEQUENCE [LARGE SCALE GENOMIC DNA]</scope>
    <source>
        <strain evidence="7">WFUcys</strain>
    </source>
</reference>
<keyword evidence="4" id="KW-0963">Cytoplasm</keyword>
<feature type="compositionally biased region" description="Basic residues" evidence="6">
    <location>
        <begin position="73"/>
        <end position="86"/>
    </location>
</feature>
<dbReference type="Proteomes" id="UP001651158">
    <property type="component" value="Unassembled WGS sequence"/>
</dbReference>
<evidence type="ECO:0000256" key="4">
    <source>
        <dbReference type="ARBA" id="ARBA00022490"/>
    </source>
</evidence>
<keyword evidence="5" id="KW-0206">Cytoskeleton</keyword>
<protein>
    <submittedName>
        <fullName evidence="7">Uncharacterized protein</fullName>
    </submittedName>
</protein>
<evidence type="ECO:0000256" key="1">
    <source>
        <dbReference type="ARBA" id="ARBA00004186"/>
    </source>
</evidence>
<dbReference type="Pfam" id="PF12926">
    <property type="entry name" value="MOZART2"/>
    <property type="match status" value="1"/>
</dbReference>
<evidence type="ECO:0000256" key="3">
    <source>
        <dbReference type="ARBA" id="ARBA00007286"/>
    </source>
</evidence>
<sequence length="86" mass="9802">MVVPKVIEDDLYDLSRKAGVPIDRRIFPILLNLINLNCHPSVIYYMLKQPLNQFTSNATPSIGTEGSFPKPTDRRRSRTSKRNAES</sequence>
<evidence type="ECO:0000256" key="5">
    <source>
        <dbReference type="ARBA" id="ARBA00023212"/>
    </source>
</evidence>
<name>A0ABR4QGX4_9CEST</name>
<comment type="similarity">
    <text evidence="3">Belongs to the MOZART2 family.</text>
</comment>
<dbReference type="EMBL" id="JAKROA010000003">
    <property type="protein sequence ID" value="KAL5108875.1"/>
    <property type="molecule type" value="Genomic_DNA"/>
</dbReference>